<keyword evidence="2" id="KW-1185">Reference proteome</keyword>
<sequence>MTRRIFAIGVLLAGLFGCGYHLQGRGDTLPGGVRYVHVAIFRNATYEPFLENAVTNALIDRLASSPGVELVANPDMADAVLTGSVTRYTNSSLSYDGNDRIAEYRARMTVEAALRHADTAQILWKGTSHGTEDYLASADKAQEDDREEAAVAEVARRLADELYSRMIDDF</sequence>
<evidence type="ECO:0000313" key="1">
    <source>
        <dbReference type="EMBL" id="APG25616.1"/>
    </source>
</evidence>
<gene>
    <name evidence="1" type="ORF">A7E75_11760</name>
</gene>
<dbReference type="Proteomes" id="UP000182264">
    <property type="component" value="Chromosome"/>
</dbReference>
<dbReference type="InterPro" id="IPR007485">
    <property type="entry name" value="LPS_assembly_LptE"/>
</dbReference>
<dbReference type="RefSeq" id="WP_072287456.1">
    <property type="nucleotide sequence ID" value="NZ_CP015455.1"/>
</dbReference>
<dbReference type="STRING" id="29542.A6070_05795"/>
<evidence type="ECO:0008006" key="3">
    <source>
        <dbReference type="Google" id="ProtNLM"/>
    </source>
</evidence>
<dbReference type="PROSITE" id="PS51257">
    <property type="entry name" value="PROKAR_LIPOPROTEIN"/>
    <property type="match status" value="1"/>
</dbReference>
<dbReference type="Pfam" id="PF04390">
    <property type="entry name" value="LptE"/>
    <property type="match status" value="1"/>
</dbReference>
<evidence type="ECO:0000313" key="2">
    <source>
        <dbReference type="Proteomes" id="UP000182264"/>
    </source>
</evidence>
<protein>
    <recommendedName>
        <fullName evidence="3">Lipoprotein</fullName>
    </recommendedName>
</protein>
<organism evidence="1 2">
    <name type="scientific">Syntrophotalea acetylenica</name>
    <name type="common">Pelobacter acetylenicus</name>
    <dbReference type="NCBI Taxonomy" id="29542"/>
    <lineage>
        <taxon>Bacteria</taxon>
        <taxon>Pseudomonadati</taxon>
        <taxon>Thermodesulfobacteriota</taxon>
        <taxon>Desulfuromonadia</taxon>
        <taxon>Desulfuromonadales</taxon>
        <taxon>Syntrophotaleaceae</taxon>
        <taxon>Syntrophotalea</taxon>
    </lineage>
</organism>
<proteinExistence type="predicted"/>
<dbReference type="GO" id="GO:0019867">
    <property type="term" value="C:outer membrane"/>
    <property type="evidence" value="ECO:0007669"/>
    <property type="project" value="InterPro"/>
</dbReference>
<reference evidence="1 2" key="1">
    <citation type="journal article" date="2017" name="Genome Announc.">
        <title>Complete Genome Sequences of Two Acetylene-Fermenting Pelobacter acetylenicus Strains.</title>
        <authorList>
            <person name="Sutton J.M."/>
            <person name="Baesman S.M."/>
            <person name="Fierst J.L."/>
            <person name="Poret-Peterson A.T."/>
            <person name="Oremland R.S."/>
            <person name="Dunlap D.S."/>
            <person name="Akob D.M."/>
        </authorList>
    </citation>
    <scope>NUCLEOTIDE SEQUENCE [LARGE SCALE GENOMIC DNA]</scope>
    <source>
        <strain evidence="1 2">DSM 3247</strain>
    </source>
</reference>
<name>A0A1L3GI42_SYNAC</name>
<dbReference type="EMBL" id="CP015518">
    <property type="protein sequence ID" value="APG25616.1"/>
    <property type="molecule type" value="Genomic_DNA"/>
</dbReference>
<dbReference type="GO" id="GO:0043165">
    <property type="term" value="P:Gram-negative-bacterium-type cell outer membrane assembly"/>
    <property type="evidence" value="ECO:0007669"/>
    <property type="project" value="InterPro"/>
</dbReference>
<accession>A0A1L3GI42</accession>
<dbReference type="AlphaFoldDB" id="A0A1L3GI42"/>
<dbReference type="Gene3D" id="3.30.160.150">
    <property type="entry name" value="Lipoprotein like domain"/>
    <property type="match status" value="1"/>
</dbReference>
<dbReference type="KEGG" id="pace:A6070_05795"/>
<dbReference type="OrthoDB" id="5511003at2"/>